<dbReference type="InterPro" id="IPR051481">
    <property type="entry name" value="BTB-POZ/Galectin-3-binding"/>
</dbReference>
<evidence type="ECO:0000259" key="2">
    <source>
        <dbReference type="Pfam" id="PF00651"/>
    </source>
</evidence>
<evidence type="ECO:0000256" key="1">
    <source>
        <dbReference type="SAM" id="MobiDB-lite"/>
    </source>
</evidence>
<reference evidence="3 4" key="1">
    <citation type="submission" date="2021-06" db="EMBL/GenBank/DDBJ databases">
        <title>Caerostris extrusa draft genome.</title>
        <authorList>
            <person name="Kono N."/>
            <person name="Arakawa K."/>
        </authorList>
    </citation>
    <scope>NUCLEOTIDE SEQUENCE [LARGE SCALE GENOMIC DNA]</scope>
</reference>
<organism evidence="3 4">
    <name type="scientific">Caerostris extrusa</name>
    <name type="common">Bark spider</name>
    <name type="synonym">Caerostris bankana</name>
    <dbReference type="NCBI Taxonomy" id="172846"/>
    <lineage>
        <taxon>Eukaryota</taxon>
        <taxon>Metazoa</taxon>
        <taxon>Ecdysozoa</taxon>
        <taxon>Arthropoda</taxon>
        <taxon>Chelicerata</taxon>
        <taxon>Arachnida</taxon>
        <taxon>Araneae</taxon>
        <taxon>Araneomorphae</taxon>
        <taxon>Entelegynae</taxon>
        <taxon>Araneoidea</taxon>
        <taxon>Araneidae</taxon>
        <taxon>Caerostris</taxon>
    </lineage>
</organism>
<proteinExistence type="predicted"/>
<dbReference type="SUPFAM" id="SSF54695">
    <property type="entry name" value="POZ domain"/>
    <property type="match status" value="1"/>
</dbReference>
<dbReference type="EMBL" id="BPLR01019967">
    <property type="protein sequence ID" value="GIX73569.1"/>
    <property type="molecule type" value="Genomic_DNA"/>
</dbReference>
<dbReference type="InterPro" id="IPR011333">
    <property type="entry name" value="SKP1/BTB/POZ_sf"/>
</dbReference>
<comment type="caution">
    <text evidence="3">The sequence shown here is derived from an EMBL/GenBank/DDBJ whole genome shotgun (WGS) entry which is preliminary data.</text>
</comment>
<gene>
    <name evidence="3" type="primary">gprs</name>
    <name evidence="3" type="ORF">CEXT_556441</name>
</gene>
<dbReference type="AlphaFoldDB" id="A0AAV4MMC5"/>
<dbReference type="InterPro" id="IPR000210">
    <property type="entry name" value="BTB/POZ_dom"/>
</dbReference>
<protein>
    <submittedName>
        <fullName evidence="3">Serine-enriched protein</fullName>
    </submittedName>
</protein>
<feature type="domain" description="BTB" evidence="2">
    <location>
        <begin position="118"/>
        <end position="170"/>
    </location>
</feature>
<accession>A0AAV4MMC5</accession>
<feature type="compositionally biased region" description="Polar residues" evidence="1">
    <location>
        <begin position="50"/>
        <end position="65"/>
    </location>
</feature>
<dbReference type="PANTHER" id="PTHR24410">
    <property type="entry name" value="HL07962P-RELATED"/>
    <property type="match status" value="1"/>
</dbReference>
<evidence type="ECO:0000313" key="3">
    <source>
        <dbReference type="EMBL" id="GIX73569.1"/>
    </source>
</evidence>
<sequence length="178" mass="20090">MFLHHHFVVRFSAADMSDEEEEDDYSVFENKMGLAEDMKFLASMPELCATSPSSSGNQGNRSSTRFCMDNSSSSSKHPQGSPREEARIHQRYEAENVPQNSEPLLNIQAPQMPTGGHQTLIVEEFEPDVFRQLIEYIHTGCVTLQARTLLGLMNAADYYGLDELRKACMGFDASLYQR</sequence>
<dbReference type="Pfam" id="PF00651">
    <property type="entry name" value="BTB"/>
    <property type="match status" value="1"/>
</dbReference>
<evidence type="ECO:0000313" key="4">
    <source>
        <dbReference type="Proteomes" id="UP001054945"/>
    </source>
</evidence>
<feature type="region of interest" description="Disordered" evidence="1">
    <location>
        <begin position="49"/>
        <end position="86"/>
    </location>
</feature>
<dbReference type="Proteomes" id="UP001054945">
    <property type="component" value="Unassembled WGS sequence"/>
</dbReference>
<keyword evidence="4" id="KW-1185">Reference proteome</keyword>
<name>A0AAV4MMC5_CAEEX</name>
<dbReference type="Gene3D" id="3.30.710.10">
    <property type="entry name" value="Potassium Channel Kv1.1, Chain A"/>
    <property type="match status" value="1"/>
</dbReference>
<dbReference type="PANTHER" id="PTHR24410:SF46">
    <property type="entry name" value="SERINE-ENRICHED PROTEIN"/>
    <property type="match status" value="1"/>
</dbReference>